<comment type="similarity">
    <text evidence="3">Belongs to the DnaT family.</text>
</comment>
<dbReference type="AlphaFoldDB" id="A0A6N6KBT6"/>
<feature type="region of interest" description="Disordered" evidence="4">
    <location>
        <begin position="153"/>
        <end position="181"/>
    </location>
</feature>
<keyword evidence="2 3" id="KW-0235">DNA replication</keyword>
<evidence type="ECO:0000256" key="1">
    <source>
        <dbReference type="ARBA" id="ARBA00022515"/>
    </source>
</evidence>
<evidence type="ECO:0000313" key="7">
    <source>
        <dbReference type="Proteomes" id="UP000468420"/>
    </source>
</evidence>
<dbReference type="InterPro" id="IPR040480">
    <property type="entry name" value="DnaT_DNA_bind"/>
</dbReference>
<dbReference type="GO" id="GO:0003697">
    <property type="term" value="F:single-stranded DNA binding"/>
    <property type="evidence" value="ECO:0007669"/>
    <property type="project" value="UniProtKB-UniRule"/>
</dbReference>
<sequence>MSCKILTPDVISIDALLHDHNAVLAKSTAGAVAVFANNAPAFYAVTPARLAELLALEEKLSRPGSDVTLDAQFYEEPQAAPVAVPMGKFAMYADWQPDADFQRQAALWGVALREPVTAEELASFVAYWQAEGKVFHHIQWQQKLARSIQIGRASNGGMPKRDVNIVSRPDKEIPKGFRGAK</sequence>
<keyword evidence="3" id="KW-0238">DNA-binding</keyword>
<gene>
    <name evidence="3" type="primary">dnaT</name>
    <name evidence="6" type="ORF">DXF85_01215</name>
</gene>
<dbReference type="InterPro" id="IPR020917">
    <property type="entry name" value="DnaT"/>
</dbReference>
<comment type="function">
    <text evidence="3">Involved in the restart of stalled replication forks, which reloads the replicative helicase on sites other than the origin of replication. Can function in multiple replication restart pathways. Displaces ssDNA from a PriB-ssDNA complex. Probably forms a spiral filament on ssDNA.</text>
</comment>
<evidence type="ECO:0000256" key="2">
    <source>
        <dbReference type="ARBA" id="ARBA00022705"/>
    </source>
</evidence>
<evidence type="ECO:0000259" key="5">
    <source>
        <dbReference type="Pfam" id="PF17948"/>
    </source>
</evidence>
<comment type="caution">
    <text evidence="6">The sequence shown here is derived from an EMBL/GenBank/DDBJ whole genome shotgun (WGS) entry which is preliminary data.</text>
</comment>
<evidence type="ECO:0000313" key="6">
    <source>
        <dbReference type="EMBL" id="KAA1280818.1"/>
    </source>
</evidence>
<dbReference type="Pfam" id="PF17948">
    <property type="entry name" value="DnaT"/>
    <property type="match status" value="1"/>
</dbReference>
<accession>A0A6N6KBT6</accession>
<dbReference type="GO" id="GO:0006269">
    <property type="term" value="P:DNA replication, synthesis of primer"/>
    <property type="evidence" value="ECO:0007669"/>
    <property type="project" value="UniProtKB-KW"/>
</dbReference>
<feature type="domain" description="DnaT DNA-binding" evidence="5">
    <location>
        <begin position="89"/>
        <end position="155"/>
    </location>
</feature>
<dbReference type="EMBL" id="QRDC01000001">
    <property type="protein sequence ID" value="KAA1280818.1"/>
    <property type="molecule type" value="Genomic_DNA"/>
</dbReference>
<dbReference type="RefSeq" id="WP_149691170.1">
    <property type="nucleotide sequence ID" value="NZ_JBEUGM010000001.1"/>
</dbReference>
<reference evidence="6 7" key="1">
    <citation type="submission" date="2018-08" db="EMBL/GenBank/DDBJ databases">
        <title>Complete genomic analysis of a Citrobacter pasteurii isolated from cockles (Cerastoderma edule) containing a new chromosomic qnrB allele.</title>
        <authorList>
            <person name="Rodrigues A."/>
            <person name="Baptista T."/>
            <person name="Quesada A."/>
            <person name="Campos M.J."/>
        </authorList>
    </citation>
    <scope>NUCLEOTIDE SEQUENCE [LARGE SCALE GENOMIC DNA]</scope>
    <source>
        <strain evidence="6 7">BA18</strain>
    </source>
</reference>
<protein>
    <recommendedName>
        <fullName evidence="3">Replication restart protein DnaT</fullName>
    </recommendedName>
</protein>
<evidence type="ECO:0000256" key="3">
    <source>
        <dbReference type="HAMAP-Rule" id="MF_01061"/>
    </source>
</evidence>
<evidence type="ECO:0000256" key="4">
    <source>
        <dbReference type="SAM" id="MobiDB-lite"/>
    </source>
</evidence>
<dbReference type="HAMAP" id="MF_01061">
    <property type="entry name" value="DnaT"/>
    <property type="match status" value="1"/>
</dbReference>
<dbReference type="Proteomes" id="UP000468420">
    <property type="component" value="Unassembled WGS sequence"/>
</dbReference>
<keyword evidence="1 3" id="KW-0639">Primosome</keyword>
<proteinExistence type="inferred from homology"/>
<name>A0A6N6KBT6_9ENTR</name>
<dbReference type="Gene3D" id="1.10.8.1180">
    <property type="match status" value="1"/>
</dbReference>
<feature type="compositionally biased region" description="Basic and acidic residues" evidence="4">
    <location>
        <begin position="159"/>
        <end position="175"/>
    </location>
</feature>
<dbReference type="NCBIfam" id="NF002770">
    <property type="entry name" value="PRK02854.1"/>
    <property type="match status" value="1"/>
</dbReference>
<comment type="subunit">
    <text evidence="3">Homooligomerizes. Interacts with PriB. Component of the replication restart primosome. Primosome assembly occurs via a 'hand-off' mechanism. PriA binds to replication forks, subsequently PriB then DnaT bind; DnaT then displaces ssDNA to generate the helicase loading substrate.</text>
</comment>
<organism evidence="6 7">
    <name type="scientific">Citrobacter pasteurii</name>
    <dbReference type="NCBI Taxonomy" id="1563222"/>
    <lineage>
        <taxon>Bacteria</taxon>
        <taxon>Pseudomonadati</taxon>
        <taxon>Pseudomonadota</taxon>
        <taxon>Gammaproteobacteria</taxon>
        <taxon>Enterobacterales</taxon>
        <taxon>Enterobacteriaceae</taxon>
        <taxon>Citrobacter</taxon>
    </lineage>
</organism>
<dbReference type="GO" id="GO:1990077">
    <property type="term" value="C:primosome complex"/>
    <property type="evidence" value="ECO:0007669"/>
    <property type="project" value="UniProtKB-UniRule"/>
</dbReference>